<dbReference type="GO" id="GO:0003676">
    <property type="term" value="F:nucleic acid binding"/>
    <property type="evidence" value="ECO:0007669"/>
    <property type="project" value="InterPro"/>
</dbReference>
<dbReference type="Gene3D" id="3.30.70.270">
    <property type="match status" value="2"/>
</dbReference>
<dbReference type="GO" id="GO:0042575">
    <property type="term" value="C:DNA polymerase complex"/>
    <property type="evidence" value="ECO:0007669"/>
    <property type="project" value="UniProtKB-ARBA"/>
</dbReference>
<evidence type="ECO:0000313" key="10">
    <source>
        <dbReference type="EMBL" id="JAP02863.1"/>
    </source>
</evidence>
<feature type="domain" description="Integrase catalytic" evidence="9">
    <location>
        <begin position="734"/>
        <end position="892"/>
    </location>
</feature>
<dbReference type="InterPro" id="IPR021109">
    <property type="entry name" value="Peptidase_aspartic_dom_sf"/>
</dbReference>
<dbReference type="GO" id="GO:0003964">
    <property type="term" value="F:RNA-directed DNA polymerase activity"/>
    <property type="evidence" value="ECO:0007669"/>
    <property type="project" value="UniProtKB-KW"/>
</dbReference>
<dbReference type="GO" id="GO:0006508">
    <property type="term" value="P:proteolysis"/>
    <property type="evidence" value="ECO:0007669"/>
    <property type="project" value="InterPro"/>
</dbReference>
<dbReference type="FunFam" id="3.30.70.270:FF:000020">
    <property type="entry name" value="Transposon Tf2-6 polyprotein-like Protein"/>
    <property type="match status" value="1"/>
</dbReference>
<dbReference type="Gene3D" id="3.10.10.10">
    <property type="entry name" value="HIV Type 1 Reverse Transcriptase, subunit A, domain 1"/>
    <property type="match status" value="1"/>
</dbReference>
<evidence type="ECO:0000259" key="9">
    <source>
        <dbReference type="PROSITE" id="PS50994"/>
    </source>
</evidence>
<dbReference type="InterPro" id="IPR036397">
    <property type="entry name" value="RNaseH_sf"/>
</dbReference>
<dbReference type="InterPro" id="IPR043502">
    <property type="entry name" value="DNA/RNA_pol_sf"/>
</dbReference>
<dbReference type="Gene3D" id="3.30.420.10">
    <property type="entry name" value="Ribonuclease H-like superfamily/Ribonuclease H"/>
    <property type="match status" value="1"/>
</dbReference>
<dbReference type="GO" id="GO:0015074">
    <property type="term" value="P:DNA integration"/>
    <property type="evidence" value="ECO:0007669"/>
    <property type="project" value="InterPro"/>
</dbReference>
<dbReference type="Pfam" id="PF17917">
    <property type="entry name" value="RT_RNaseH"/>
    <property type="match status" value="1"/>
</dbReference>
<keyword evidence="5" id="KW-0255">Endonuclease</keyword>
<evidence type="ECO:0000256" key="7">
    <source>
        <dbReference type="ARBA" id="ARBA00022918"/>
    </source>
</evidence>
<dbReference type="SUPFAM" id="SSF53098">
    <property type="entry name" value="Ribonuclease H-like"/>
    <property type="match status" value="1"/>
</dbReference>
<keyword evidence="4" id="KW-0540">Nuclease</keyword>
<dbReference type="EC" id="2.7.7.49" evidence="1"/>
<dbReference type="InterPro" id="IPR012337">
    <property type="entry name" value="RNaseH-like_sf"/>
</dbReference>
<dbReference type="Gene3D" id="3.10.20.370">
    <property type="match status" value="1"/>
</dbReference>
<dbReference type="Pfam" id="PF17921">
    <property type="entry name" value="Integrase_H2C2"/>
    <property type="match status" value="1"/>
</dbReference>
<reference evidence="10" key="1">
    <citation type="journal article" date="2018" name="J. Proteomics">
        <title>Exploring the molecular complexity of Triatoma dimidiata sialome.</title>
        <authorList>
            <person name="Santiago P.B."/>
            <person name="de Araujo C.N."/>
            <person name="Charneau S."/>
            <person name="Bastos I.M.D."/>
            <person name="Assumpcao T.C.F."/>
            <person name="Queiroz R.M.L."/>
            <person name="Praca Y.R."/>
            <person name="Cordeiro T.M."/>
            <person name="Garcia C.H.S."/>
            <person name="da Silva I.G."/>
            <person name="Raiol T."/>
            <person name="Motta F.N."/>
            <person name="de Araujo Oliveira J.V."/>
            <person name="de Sousa M.V."/>
            <person name="Ribeiro J.M.C."/>
            <person name="de Santana J.M."/>
        </authorList>
    </citation>
    <scope>NUCLEOTIDE SEQUENCE</scope>
    <source>
        <strain evidence="10">Santander</strain>
        <tissue evidence="10">Salivary glands</tissue>
    </source>
</reference>
<dbReference type="PANTHER" id="PTHR37984:SF5">
    <property type="entry name" value="PROTEIN NYNRIN-LIKE"/>
    <property type="match status" value="1"/>
</dbReference>
<evidence type="ECO:0000256" key="1">
    <source>
        <dbReference type="ARBA" id="ARBA00012493"/>
    </source>
</evidence>
<name>A0A0V0G672_TRIDM</name>
<dbReference type="Pfam" id="PF00078">
    <property type="entry name" value="RVT_1"/>
    <property type="match status" value="1"/>
</dbReference>
<dbReference type="EMBL" id="GECL01003261">
    <property type="protein sequence ID" value="JAP02863.1"/>
    <property type="molecule type" value="Transcribed_RNA"/>
</dbReference>
<evidence type="ECO:0000259" key="8">
    <source>
        <dbReference type="PROSITE" id="PS50878"/>
    </source>
</evidence>
<dbReference type="Gene3D" id="2.40.70.10">
    <property type="entry name" value="Acid Proteases"/>
    <property type="match status" value="1"/>
</dbReference>
<keyword evidence="3" id="KW-0548">Nucleotidyltransferase</keyword>
<keyword evidence="6" id="KW-0378">Hydrolase</keyword>
<dbReference type="CDD" id="cd09274">
    <property type="entry name" value="RNase_HI_RT_Ty3"/>
    <property type="match status" value="1"/>
</dbReference>
<keyword evidence="7" id="KW-0695">RNA-directed DNA polymerase</keyword>
<dbReference type="SUPFAM" id="SSF56672">
    <property type="entry name" value="DNA/RNA polymerases"/>
    <property type="match status" value="1"/>
</dbReference>
<proteinExistence type="predicted"/>
<feature type="non-terminal residue" evidence="10">
    <location>
        <position position="1"/>
    </location>
</feature>
<dbReference type="CDD" id="cd01647">
    <property type="entry name" value="RT_LTR"/>
    <property type="match status" value="1"/>
</dbReference>
<dbReference type="Gene3D" id="1.10.340.70">
    <property type="match status" value="1"/>
</dbReference>
<dbReference type="InterPro" id="IPR001584">
    <property type="entry name" value="Integrase_cat-core"/>
</dbReference>
<evidence type="ECO:0000256" key="5">
    <source>
        <dbReference type="ARBA" id="ARBA00022759"/>
    </source>
</evidence>
<evidence type="ECO:0000256" key="3">
    <source>
        <dbReference type="ARBA" id="ARBA00022695"/>
    </source>
</evidence>
<dbReference type="PROSITE" id="PS00141">
    <property type="entry name" value="ASP_PROTEASE"/>
    <property type="match status" value="1"/>
</dbReference>
<feature type="domain" description="Reverse transcriptase" evidence="8">
    <location>
        <begin position="201"/>
        <end position="381"/>
    </location>
</feature>
<evidence type="ECO:0000256" key="2">
    <source>
        <dbReference type="ARBA" id="ARBA00022679"/>
    </source>
</evidence>
<dbReference type="InterPro" id="IPR041373">
    <property type="entry name" value="RT_RNaseH"/>
</dbReference>
<organism evidence="10">
    <name type="scientific">Triatoma dimidiata</name>
    <name type="common">Kissing bug</name>
    <name type="synonym">Meccus dimidiatus</name>
    <dbReference type="NCBI Taxonomy" id="72491"/>
    <lineage>
        <taxon>Eukaryota</taxon>
        <taxon>Metazoa</taxon>
        <taxon>Ecdysozoa</taxon>
        <taxon>Arthropoda</taxon>
        <taxon>Hexapoda</taxon>
        <taxon>Insecta</taxon>
        <taxon>Pterygota</taxon>
        <taxon>Neoptera</taxon>
        <taxon>Paraneoptera</taxon>
        <taxon>Hemiptera</taxon>
        <taxon>Heteroptera</taxon>
        <taxon>Panheteroptera</taxon>
        <taxon>Cimicomorpha</taxon>
        <taxon>Reduviidae</taxon>
        <taxon>Triatominae</taxon>
        <taxon>Triatoma</taxon>
    </lineage>
</organism>
<accession>A0A0V0G672</accession>
<dbReference type="PROSITE" id="PS50878">
    <property type="entry name" value="RT_POL"/>
    <property type="match status" value="1"/>
</dbReference>
<evidence type="ECO:0000256" key="6">
    <source>
        <dbReference type="ARBA" id="ARBA00022801"/>
    </source>
</evidence>
<dbReference type="AlphaFoldDB" id="A0A0V0G672"/>
<dbReference type="PROSITE" id="PS50994">
    <property type="entry name" value="INTEGRASE"/>
    <property type="match status" value="1"/>
</dbReference>
<dbReference type="FunFam" id="1.10.340.70:FF:000001">
    <property type="entry name" value="Retrovirus-related Pol polyprotein from transposon gypsy-like Protein"/>
    <property type="match status" value="1"/>
</dbReference>
<dbReference type="Pfam" id="PF00665">
    <property type="entry name" value="rve"/>
    <property type="match status" value="1"/>
</dbReference>
<dbReference type="InterPro" id="IPR041588">
    <property type="entry name" value="Integrase_H2C2"/>
</dbReference>
<protein>
    <recommendedName>
        <fullName evidence="1">RNA-directed DNA polymerase</fullName>
        <ecNumber evidence="1">2.7.7.49</ecNumber>
    </recommendedName>
</protein>
<dbReference type="SUPFAM" id="SSF50630">
    <property type="entry name" value="Acid proteases"/>
    <property type="match status" value="1"/>
</dbReference>
<dbReference type="GO" id="GO:0004519">
    <property type="term" value="F:endonuclease activity"/>
    <property type="evidence" value="ECO:0007669"/>
    <property type="project" value="UniProtKB-KW"/>
</dbReference>
<dbReference type="GO" id="GO:0004190">
    <property type="term" value="F:aspartic-type endopeptidase activity"/>
    <property type="evidence" value="ECO:0007669"/>
    <property type="project" value="InterPro"/>
</dbReference>
<dbReference type="CDD" id="cd00303">
    <property type="entry name" value="retropepsin_like"/>
    <property type="match status" value="1"/>
</dbReference>
<dbReference type="PANTHER" id="PTHR37984">
    <property type="entry name" value="PROTEIN CBG26694"/>
    <property type="match status" value="1"/>
</dbReference>
<dbReference type="InterPro" id="IPR050951">
    <property type="entry name" value="Retrovirus_Pol_polyprotein"/>
</dbReference>
<dbReference type="FunFam" id="3.10.20.370:FF:000001">
    <property type="entry name" value="Retrovirus-related Pol polyprotein from transposon 17.6-like protein"/>
    <property type="match status" value="1"/>
</dbReference>
<dbReference type="InterPro" id="IPR000477">
    <property type="entry name" value="RT_dom"/>
</dbReference>
<sequence>YLPLYFNDKYHEALVDTGSAYSYISLSGLEEIRQMNIPTQSIDRISVSFANGACEVTESLISLPVKVESRNFILPFYVLPSLTTPYLLGLDSLSLMEIIIDFLTNCWQFKSSPHIYFPFPSKICDSKSQICGIQRLSPAEKQHLENCLRSEFAKFNTAEIGATTLVLHRIDVGDHIPIKQRAYPVSPKIQEAIDQEVDRLLASDIIEPSKSSWSNPMVMVRKPNGSYRFCIDFRKVNAISKKDVYPLPNMTSLLDQLKNCRFMSKLDLAQAYLQIPLAPESREITAFIVIGRGLFQFKRMPYGLCGAPATFQRLLDSIIGPDLAPACFAYLDDIIIATNTFQEHLKYLNIVFTRLREAGLQVNRDKCEFGCSELSYLGFLVNENGLQVDPSKVESVLAFPPPKDVKGLRTFLGLASWYRRFIPNFSTIAAPMHKLLHKKEKWVWGPEQEKAMDTLKSILTSPPILSRPDFSVPFFLQTDASHSGLGAVLAQEIEGKERVIAFASRALTKPEINYSVTEKECLAVIWSIKKFRPYLEGYHFHVITDHSSLKWLQNLKNPSGRLARWALELQGFDFDIMYRKGPLHKVPDALSRLNYQGTSGLDILTIAVTPNTPDTWYKKKFQHVEQHPDRFPDWKISNRQLYLHRTDPLNFDSENPDSWKLVIPKDKLQVILEECHDRPESGHLGFEKTYARIKNDYFWPGMVKDIRNYVGHCSVCQRHKPEQRAPAGLMGLRNITSPWAIVSSDIMGPLPRSTNGYIYLLVFEDLFTKWVELIPIRTATAATVAKCFKEHVLYRWGTPYTLVTDNGTPFVNRTMNTLSDTFGIEFIRTPPYWPQANPVERMNRTIKTMIASYIKTDHRHWDKYMSEFRFALNSSVHSSSGYSPAYVNFGRELRQPDSYRESVGQSTDKCSESNAWIHSLNKLQELRTIVEKNLILANVKQSRFYNMRRRKVKFKVGDLVLRKGHYLSSAGNKFSAKLAPKFEGPFVVCKKVSNNIYELQTVEGNVIGTAHVAQLKLYKAEADEEISQRNIPQPSTSSTIR</sequence>
<keyword evidence="2" id="KW-0808">Transferase</keyword>
<dbReference type="InterPro" id="IPR043128">
    <property type="entry name" value="Rev_trsase/Diguanyl_cyclase"/>
</dbReference>
<dbReference type="InterPro" id="IPR001969">
    <property type="entry name" value="Aspartic_peptidase_AS"/>
</dbReference>
<dbReference type="FunFam" id="3.30.420.10:FF:000032">
    <property type="entry name" value="Retrovirus-related Pol polyprotein from transposon 297-like Protein"/>
    <property type="match status" value="1"/>
</dbReference>
<evidence type="ECO:0000256" key="4">
    <source>
        <dbReference type="ARBA" id="ARBA00022722"/>
    </source>
</evidence>